<dbReference type="Gene3D" id="3.10.620.10">
    <property type="entry name" value="Protein N-terminal glutamine amidohydrolase, alpha beta roll"/>
    <property type="match status" value="1"/>
</dbReference>
<evidence type="ECO:0000256" key="3">
    <source>
        <dbReference type="ARBA" id="ARBA00011245"/>
    </source>
</evidence>
<dbReference type="GO" id="GO:0005829">
    <property type="term" value="C:cytosol"/>
    <property type="evidence" value="ECO:0007669"/>
    <property type="project" value="TreeGrafter"/>
</dbReference>
<proteinExistence type="inferred from homology"/>
<dbReference type="PANTHER" id="PTHR13035:SF0">
    <property type="entry name" value="PROTEIN N-TERMINAL GLUTAMINE AMIDOHYDROLASE"/>
    <property type="match status" value="1"/>
</dbReference>
<dbReference type="EMBL" id="CANHGI010000001">
    <property type="protein sequence ID" value="CAI5438482.1"/>
    <property type="molecule type" value="Genomic_DNA"/>
</dbReference>
<dbReference type="GO" id="GO:0005634">
    <property type="term" value="C:nucleus"/>
    <property type="evidence" value="ECO:0007669"/>
    <property type="project" value="TreeGrafter"/>
</dbReference>
<keyword evidence="6 9" id="KW-0378">Hydrolase</keyword>
<dbReference type="OrthoDB" id="191192at2759"/>
<comment type="similarity">
    <text evidence="2 9">Belongs to the NTAQ1 family.</text>
</comment>
<evidence type="ECO:0000256" key="8">
    <source>
        <dbReference type="ARBA" id="ARBA00048768"/>
    </source>
</evidence>
<evidence type="ECO:0000256" key="4">
    <source>
        <dbReference type="ARBA" id="ARBA00012718"/>
    </source>
</evidence>
<dbReference type="InterPro" id="IPR037132">
    <property type="entry name" value="N_Gln_amidohydro_ab_roll_sf"/>
</dbReference>
<evidence type="ECO:0000259" key="10">
    <source>
        <dbReference type="Pfam" id="PF09764"/>
    </source>
</evidence>
<protein>
    <recommendedName>
        <fullName evidence="5 9">Protein N-terminal glutamine amidohydrolase</fullName>
        <ecNumber evidence="4 9">3.5.1.122</ecNumber>
    </recommendedName>
    <alternativeName>
        <fullName evidence="7 9">Protein NH2-terminal glutamine deamidase</fullName>
    </alternativeName>
</protein>
<gene>
    <name evidence="11" type="ORF">CAMP_LOCUS1119</name>
</gene>
<dbReference type="InterPro" id="IPR039733">
    <property type="entry name" value="NTAQ1"/>
</dbReference>
<evidence type="ECO:0000256" key="5">
    <source>
        <dbReference type="ARBA" id="ARBA00021247"/>
    </source>
</evidence>
<comment type="subunit">
    <text evidence="3 9">Monomer.</text>
</comment>
<dbReference type="GO" id="GO:0070773">
    <property type="term" value="F:protein-N-terminal glutamine amidohydrolase activity"/>
    <property type="evidence" value="ECO:0007669"/>
    <property type="project" value="UniProtKB-UniRule"/>
</dbReference>
<dbReference type="GO" id="GO:0008418">
    <property type="term" value="F:protein-N-terminal asparagine amidohydrolase activity"/>
    <property type="evidence" value="ECO:0007669"/>
    <property type="project" value="UniProtKB-UniRule"/>
</dbReference>
<dbReference type="PANTHER" id="PTHR13035">
    <property type="entry name" value="PROTEIN N-TERMINAL GLUTAMINE AMIDOHYDROLASE"/>
    <property type="match status" value="1"/>
</dbReference>
<evidence type="ECO:0000313" key="11">
    <source>
        <dbReference type="EMBL" id="CAI5438482.1"/>
    </source>
</evidence>
<accession>A0A9P1I4S4</accession>
<feature type="domain" description="Protein N-terminal glutamine amidohydrolase alpha beta roll" evidence="10">
    <location>
        <begin position="8"/>
        <end position="50"/>
    </location>
</feature>
<evidence type="ECO:0000256" key="2">
    <source>
        <dbReference type="ARBA" id="ARBA00008985"/>
    </source>
</evidence>
<keyword evidence="12" id="KW-1185">Reference proteome</keyword>
<dbReference type="EC" id="3.5.1.122" evidence="4 9"/>
<dbReference type="Pfam" id="PF09764">
    <property type="entry name" value="Nt_Gln_amidase"/>
    <property type="match status" value="1"/>
</dbReference>
<evidence type="ECO:0000313" key="12">
    <source>
        <dbReference type="Proteomes" id="UP001152747"/>
    </source>
</evidence>
<reference evidence="11" key="1">
    <citation type="submission" date="2022-11" db="EMBL/GenBank/DDBJ databases">
        <authorList>
            <person name="Kikuchi T."/>
        </authorList>
    </citation>
    <scope>NUCLEOTIDE SEQUENCE</scope>
    <source>
        <strain evidence="11">PS1010</strain>
    </source>
</reference>
<evidence type="ECO:0000256" key="9">
    <source>
        <dbReference type="RuleBase" id="RU367082"/>
    </source>
</evidence>
<dbReference type="AlphaFoldDB" id="A0A9P1I4S4"/>
<dbReference type="InterPro" id="IPR023128">
    <property type="entry name" value="Prot_N_Gln_amidohydro_ab_roll"/>
</dbReference>
<evidence type="ECO:0000256" key="1">
    <source>
        <dbReference type="ARBA" id="ARBA00003923"/>
    </source>
</evidence>
<dbReference type="Proteomes" id="UP001152747">
    <property type="component" value="Unassembled WGS sequence"/>
</dbReference>
<sequence length="68" mass="8190">MKKEEFPYKSCYCEENIYKFLEILKNDSFYAVLISNKNQQIPLWKQKIKQGLCCLGLSCNCNWKWKCL</sequence>
<name>A0A9P1I4S4_9PELO</name>
<comment type="function">
    <text evidence="1 9">Mediates the side-chain deamidation of N-terminal glutamine residues to glutamate, an important step in N-end rule pathway of protein degradation. Conversion of the resulting N-terminal glutamine to glutamate renders the protein susceptible to arginylation, polyubiquitination and degradation as specified by the N-end rule. Does not act on substrates with internal or C-terminal glutamine and does not act on non-glutamine residues in any position.</text>
</comment>
<evidence type="ECO:0000256" key="6">
    <source>
        <dbReference type="ARBA" id="ARBA00022801"/>
    </source>
</evidence>
<evidence type="ECO:0000256" key="7">
    <source>
        <dbReference type="ARBA" id="ARBA00029677"/>
    </source>
</evidence>
<organism evidence="11 12">
    <name type="scientific">Caenorhabditis angaria</name>
    <dbReference type="NCBI Taxonomy" id="860376"/>
    <lineage>
        <taxon>Eukaryota</taxon>
        <taxon>Metazoa</taxon>
        <taxon>Ecdysozoa</taxon>
        <taxon>Nematoda</taxon>
        <taxon>Chromadorea</taxon>
        <taxon>Rhabditida</taxon>
        <taxon>Rhabditina</taxon>
        <taxon>Rhabditomorpha</taxon>
        <taxon>Rhabditoidea</taxon>
        <taxon>Rhabditidae</taxon>
        <taxon>Peloderinae</taxon>
        <taxon>Caenorhabditis</taxon>
    </lineage>
</organism>
<comment type="caution">
    <text evidence="11">The sequence shown here is derived from an EMBL/GenBank/DDBJ whole genome shotgun (WGS) entry which is preliminary data.</text>
</comment>
<comment type="catalytic activity">
    <reaction evidence="8 9">
        <text>N-terminal L-glutaminyl-[protein] + H2O = N-terminal L-glutamyl-[protein] + NH4(+)</text>
        <dbReference type="Rhea" id="RHEA:50680"/>
        <dbReference type="Rhea" id="RHEA-COMP:12668"/>
        <dbReference type="Rhea" id="RHEA-COMP:12777"/>
        <dbReference type="ChEBI" id="CHEBI:15377"/>
        <dbReference type="ChEBI" id="CHEBI:28938"/>
        <dbReference type="ChEBI" id="CHEBI:64721"/>
        <dbReference type="ChEBI" id="CHEBI:64722"/>
        <dbReference type="EC" id="3.5.1.122"/>
    </reaction>
</comment>